<dbReference type="RefSeq" id="WP_103906053.1">
    <property type="nucleotide sequence ID" value="NZ_CP049246.1"/>
</dbReference>
<name>A0A1H5XVV9_9SPHI</name>
<sequence length="171" mass="19589">MENNQLISKELNDSFDQTIALIQDLSDIQVNRKPDEHSWSIGQVVEHILISSTGIPDRSTEPTDRAFDELVPAINGIFLDFSTKFDADPALQPRKDAYIAEDLIQQLKDRKTKLILKIKDKNLRLLCKDSEFPQLGYLTGFEWLTVISSHTKRHNSQIERTKALLEEIGQQ</sequence>
<protein>
    <submittedName>
        <fullName evidence="2">DinB superfamily protein</fullName>
    </submittedName>
</protein>
<evidence type="ECO:0000313" key="2">
    <source>
        <dbReference type="EMBL" id="SEG15808.1"/>
    </source>
</evidence>
<reference evidence="3" key="1">
    <citation type="submission" date="2016-10" db="EMBL/GenBank/DDBJ databases">
        <authorList>
            <person name="Varghese N."/>
            <person name="Submissions S."/>
        </authorList>
    </citation>
    <scope>NUCLEOTIDE SEQUENCE [LARGE SCALE GENOMIC DNA]</scope>
    <source>
        <strain evidence="3">DSM 22361</strain>
    </source>
</reference>
<dbReference type="Gene3D" id="1.20.120.450">
    <property type="entry name" value="dinb family like domain"/>
    <property type="match status" value="1"/>
</dbReference>
<evidence type="ECO:0000259" key="1">
    <source>
        <dbReference type="Pfam" id="PF12867"/>
    </source>
</evidence>
<dbReference type="SUPFAM" id="SSF109854">
    <property type="entry name" value="DinB/YfiT-like putative metalloenzymes"/>
    <property type="match status" value="1"/>
</dbReference>
<feature type="domain" description="DinB-like" evidence="1">
    <location>
        <begin position="14"/>
        <end position="158"/>
    </location>
</feature>
<organism evidence="2 3">
    <name type="scientific">Sphingobacterium lactis</name>
    <dbReference type="NCBI Taxonomy" id="797291"/>
    <lineage>
        <taxon>Bacteria</taxon>
        <taxon>Pseudomonadati</taxon>
        <taxon>Bacteroidota</taxon>
        <taxon>Sphingobacteriia</taxon>
        <taxon>Sphingobacteriales</taxon>
        <taxon>Sphingobacteriaceae</taxon>
        <taxon>Sphingobacterium</taxon>
    </lineage>
</organism>
<evidence type="ECO:0000313" key="3">
    <source>
        <dbReference type="Proteomes" id="UP000236731"/>
    </source>
</evidence>
<dbReference type="AlphaFoldDB" id="A0A1H5XVV9"/>
<accession>A0A1H5XVV9</accession>
<dbReference type="OrthoDB" id="679284at2"/>
<dbReference type="EMBL" id="FNUT01000005">
    <property type="protein sequence ID" value="SEG15808.1"/>
    <property type="molecule type" value="Genomic_DNA"/>
</dbReference>
<dbReference type="Proteomes" id="UP000236731">
    <property type="component" value="Unassembled WGS sequence"/>
</dbReference>
<dbReference type="InterPro" id="IPR024775">
    <property type="entry name" value="DinB-like"/>
</dbReference>
<proteinExistence type="predicted"/>
<gene>
    <name evidence="2" type="ORF">SAMN05421877_105138</name>
</gene>
<dbReference type="Pfam" id="PF12867">
    <property type="entry name" value="DinB_2"/>
    <property type="match status" value="1"/>
</dbReference>
<dbReference type="InterPro" id="IPR034660">
    <property type="entry name" value="DinB/YfiT-like"/>
</dbReference>
<keyword evidence="3" id="KW-1185">Reference proteome</keyword>